<dbReference type="InterPro" id="IPR014998">
    <property type="entry name" value="DUF1848"/>
</dbReference>
<dbReference type="Pfam" id="PF08902">
    <property type="entry name" value="DUF1848"/>
    <property type="match status" value="1"/>
</dbReference>
<protein>
    <recommendedName>
        <fullName evidence="3">DUF1848 domain-containing protein</fullName>
    </recommendedName>
</protein>
<evidence type="ECO:0000313" key="1">
    <source>
        <dbReference type="EMBL" id="CRZ35418.1"/>
    </source>
</evidence>
<dbReference type="Proteomes" id="UP000236497">
    <property type="component" value="Unassembled WGS sequence"/>
</dbReference>
<dbReference type="AlphaFoldDB" id="A0A0H5SYE7"/>
<evidence type="ECO:0000313" key="2">
    <source>
        <dbReference type="Proteomes" id="UP000236497"/>
    </source>
</evidence>
<dbReference type="EMBL" id="CVTD020000024">
    <property type="protein sequence ID" value="CRZ35418.1"/>
    <property type="molecule type" value="Genomic_DNA"/>
</dbReference>
<dbReference type="OrthoDB" id="9771212at2"/>
<reference evidence="1 2" key="1">
    <citation type="submission" date="2015-06" db="EMBL/GenBank/DDBJ databases">
        <authorList>
            <person name="Wibberg Daniel"/>
        </authorList>
    </citation>
    <scope>NUCLEOTIDE SEQUENCE [LARGE SCALE GENOMIC DNA]</scope>
    <source>
        <strain evidence="1 2">T3/55T</strain>
    </source>
</reference>
<name>A0A0H5SYE7_HERHM</name>
<dbReference type="RefSeq" id="WP_103203500.1">
    <property type="nucleotide sequence ID" value="NZ_CVTD020000024.1"/>
</dbReference>
<keyword evidence="2" id="KW-1185">Reference proteome</keyword>
<proteinExistence type="predicted"/>
<sequence>MILSVSRRTDIPNYYSDWFFERIKEGYILVRNPFNMHQLYKISLSPEVIDCIVFWTKNPLPMMSRLNDLDKYKYYFQFTLTGYGKDIEPNVPHKKDVMIPVFIELSKRIGKERVIWRYDPILVNDKYTVEYHEKAFGQIAERLYPYTNKVVISFIDLYAKTKRNTNGLSIEEINPDIIFDIAGRLSKIAKEYNLVIQSCAEKFDLLQFGIKHGSCIDKETIENIIGCKINCGKDKNQRPECGCIESIDIGTYNTCKNGCKYCYANFNEDMVIKNSKLYDIHSPILCGEITDKDLITERQVKTLKDSQLSFFT</sequence>
<accession>A0A0H5SYE7</accession>
<organism evidence="1 2">
    <name type="scientific">Herbinix hemicellulosilytica</name>
    <dbReference type="NCBI Taxonomy" id="1564487"/>
    <lineage>
        <taxon>Bacteria</taxon>
        <taxon>Bacillati</taxon>
        <taxon>Bacillota</taxon>
        <taxon>Clostridia</taxon>
        <taxon>Lachnospirales</taxon>
        <taxon>Lachnospiraceae</taxon>
        <taxon>Herbinix</taxon>
    </lineage>
</organism>
<gene>
    <name evidence="1" type="ORF">HHT355_2221</name>
</gene>
<evidence type="ECO:0008006" key="3">
    <source>
        <dbReference type="Google" id="ProtNLM"/>
    </source>
</evidence>